<keyword evidence="6" id="KW-1185">Reference proteome</keyword>
<dbReference type="STRING" id="1314777.A0A164ZRZ1"/>
<dbReference type="Pfam" id="PF01648">
    <property type="entry name" value="ACPS"/>
    <property type="match status" value="1"/>
</dbReference>
<name>A0A164ZRZ1_9AGAM</name>
<feature type="domain" description="4'-phosphopantetheinyl transferase N-terminal" evidence="4">
    <location>
        <begin position="20"/>
        <end position="105"/>
    </location>
</feature>
<dbReference type="OrthoDB" id="26719at2759"/>
<dbReference type="GO" id="GO:0008897">
    <property type="term" value="F:holo-[acyl-carrier-protein] synthase activity"/>
    <property type="evidence" value="ECO:0007669"/>
    <property type="project" value="UniProtKB-EC"/>
</dbReference>
<dbReference type="AlphaFoldDB" id="A0A164ZRZ1"/>
<dbReference type="GO" id="GO:0019878">
    <property type="term" value="P:lysine biosynthetic process via aminoadipic acid"/>
    <property type="evidence" value="ECO:0007669"/>
    <property type="project" value="TreeGrafter"/>
</dbReference>
<dbReference type="SUPFAM" id="SSF56214">
    <property type="entry name" value="4'-phosphopantetheinyl transferase"/>
    <property type="match status" value="2"/>
</dbReference>
<dbReference type="Gene3D" id="3.90.470.20">
    <property type="entry name" value="4'-phosphopantetheinyl transferase domain"/>
    <property type="match status" value="2"/>
</dbReference>
<evidence type="ECO:0000313" key="6">
    <source>
        <dbReference type="Proteomes" id="UP000076722"/>
    </source>
</evidence>
<dbReference type="EMBL" id="KV419396">
    <property type="protein sequence ID" value="KZS98000.1"/>
    <property type="molecule type" value="Genomic_DNA"/>
</dbReference>
<evidence type="ECO:0000313" key="5">
    <source>
        <dbReference type="EMBL" id="KZS98000.1"/>
    </source>
</evidence>
<dbReference type="GO" id="GO:0000287">
    <property type="term" value="F:magnesium ion binding"/>
    <property type="evidence" value="ECO:0007669"/>
    <property type="project" value="InterPro"/>
</dbReference>
<dbReference type="InterPro" id="IPR050559">
    <property type="entry name" value="P-Pant_transferase_sf"/>
</dbReference>
<sequence>MSIWLVSLPFASSPGSLSDALFERALLLVDEASQAAIKRFYHREDAWRGLIGRLLPRALLNERGVELGAMSFDRTNAGKPFVTTPFYRDKLAFNVSHDHSAVIMAFDEDLTHGIPCVGVDIMKLELPRGQTLAQFTDMLEDQLSRNERDYLASSPEDPLHAIFLLWTLKEAYTKALGLGLGFDFSRIDYDFQAKQIKIDGEVTKGWVFYVFTLNELDGSRYQCALVRGADSSKPSVMHHSGPGIRTLDVITLIDRLSQTIHIPSQVAQ</sequence>
<proteinExistence type="predicted"/>
<gene>
    <name evidence="5" type="ORF">SISNIDRAFT_449615</name>
</gene>
<protein>
    <recommendedName>
        <fullName evidence="1">holo-[acyl-carrier-protein] synthase</fullName>
        <ecNumber evidence="1">2.7.8.7</ecNumber>
    </recommendedName>
</protein>
<reference evidence="5 6" key="1">
    <citation type="journal article" date="2016" name="Mol. Biol. Evol.">
        <title>Comparative Genomics of Early-Diverging Mushroom-Forming Fungi Provides Insights into the Origins of Lignocellulose Decay Capabilities.</title>
        <authorList>
            <person name="Nagy L.G."/>
            <person name="Riley R."/>
            <person name="Tritt A."/>
            <person name="Adam C."/>
            <person name="Daum C."/>
            <person name="Floudas D."/>
            <person name="Sun H."/>
            <person name="Yadav J.S."/>
            <person name="Pangilinan J."/>
            <person name="Larsson K.H."/>
            <person name="Matsuura K."/>
            <person name="Barry K."/>
            <person name="Labutti K."/>
            <person name="Kuo R."/>
            <person name="Ohm R.A."/>
            <person name="Bhattacharya S.S."/>
            <person name="Shirouzu T."/>
            <person name="Yoshinaga Y."/>
            <person name="Martin F.M."/>
            <person name="Grigoriev I.V."/>
            <person name="Hibbett D.S."/>
        </authorList>
    </citation>
    <scope>NUCLEOTIDE SEQUENCE [LARGE SCALE GENOMIC DNA]</scope>
    <source>
        <strain evidence="5 6">HHB9708</strain>
    </source>
</reference>
<feature type="domain" description="4'-phosphopantetheinyl transferase" evidence="3">
    <location>
        <begin position="117"/>
        <end position="196"/>
    </location>
</feature>
<dbReference type="PANTHER" id="PTHR12215:SF10">
    <property type="entry name" value="L-AMINOADIPATE-SEMIALDEHYDE DEHYDROGENASE-PHOSPHOPANTETHEINYL TRANSFERASE"/>
    <property type="match status" value="1"/>
</dbReference>
<evidence type="ECO:0000256" key="1">
    <source>
        <dbReference type="ARBA" id="ARBA00013172"/>
    </source>
</evidence>
<dbReference type="EC" id="2.7.8.7" evidence="1"/>
<evidence type="ECO:0000259" key="4">
    <source>
        <dbReference type="Pfam" id="PF22624"/>
    </source>
</evidence>
<keyword evidence="2" id="KW-0808">Transferase</keyword>
<evidence type="ECO:0000256" key="2">
    <source>
        <dbReference type="ARBA" id="ARBA00022679"/>
    </source>
</evidence>
<dbReference type="Proteomes" id="UP000076722">
    <property type="component" value="Unassembled WGS sequence"/>
</dbReference>
<organism evidence="5 6">
    <name type="scientific">Sistotremastrum niveocremeum HHB9708</name>
    <dbReference type="NCBI Taxonomy" id="1314777"/>
    <lineage>
        <taxon>Eukaryota</taxon>
        <taxon>Fungi</taxon>
        <taxon>Dikarya</taxon>
        <taxon>Basidiomycota</taxon>
        <taxon>Agaricomycotina</taxon>
        <taxon>Agaricomycetes</taxon>
        <taxon>Sistotremastrales</taxon>
        <taxon>Sistotremastraceae</taxon>
        <taxon>Sertulicium</taxon>
        <taxon>Sertulicium niveocremeum</taxon>
    </lineage>
</organism>
<dbReference type="InterPro" id="IPR055066">
    <property type="entry name" value="AASDHPPT_N"/>
</dbReference>
<accession>A0A164ZRZ1</accession>
<dbReference type="Pfam" id="PF22624">
    <property type="entry name" value="AASDHPPT_N"/>
    <property type="match status" value="1"/>
</dbReference>
<dbReference type="InterPro" id="IPR037143">
    <property type="entry name" value="4-PPantetheinyl_Trfase_dom_sf"/>
</dbReference>
<evidence type="ECO:0000259" key="3">
    <source>
        <dbReference type="Pfam" id="PF01648"/>
    </source>
</evidence>
<dbReference type="PANTHER" id="PTHR12215">
    <property type="entry name" value="PHOSPHOPANTETHEINE TRANSFERASE"/>
    <property type="match status" value="1"/>
</dbReference>
<dbReference type="InterPro" id="IPR008278">
    <property type="entry name" value="4-PPantetheinyl_Trfase_dom"/>
</dbReference>
<dbReference type="GO" id="GO:0005829">
    <property type="term" value="C:cytosol"/>
    <property type="evidence" value="ECO:0007669"/>
    <property type="project" value="TreeGrafter"/>
</dbReference>